<dbReference type="SUPFAM" id="SSF55874">
    <property type="entry name" value="ATPase domain of HSP90 chaperone/DNA topoisomerase II/histidine kinase"/>
    <property type="match status" value="1"/>
</dbReference>
<keyword evidence="7" id="KW-0175">Coiled coil</keyword>
<reference evidence="11 12" key="1">
    <citation type="journal article" date="2011" name="Stand. Genomic Sci.">
        <title>Non-contiguous finished genome sequence and contextual data of the filamentous soil bacterium Ktedonobacter racemifer type strain (SOSP1-21).</title>
        <authorList>
            <person name="Chang Y.J."/>
            <person name="Land M."/>
            <person name="Hauser L."/>
            <person name="Chertkov O."/>
            <person name="Del Rio T.G."/>
            <person name="Nolan M."/>
            <person name="Copeland A."/>
            <person name="Tice H."/>
            <person name="Cheng J.F."/>
            <person name="Lucas S."/>
            <person name="Han C."/>
            <person name="Goodwin L."/>
            <person name="Pitluck S."/>
            <person name="Ivanova N."/>
            <person name="Ovchinikova G."/>
            <person name="Pati A."/>
            <person name="Chen A."/>
            <person name="Palaniappan K."/>
            <person name="Mavromatis K."/>
            <person name="Liolios K."/>
            <person name="Brettin T."/>
            <person name="Fiebig A."/>
            <person name="Rohde M."/>
            <person name="Abt B."/>
            <person name="Goker M."/>
            <person name="Detter J.C."/>
            <person name="Woyke T."/>
            <person name="Bristow J."/>
            <person name="Eisen J.A."/>
            <person name="Markowitz V."/>
            <person name="Hugenholtz P."/>
            <person name="Kyrpides N.C."/>
            <person name="Klenk H.P."/>
            <person name="Lapidus A."/>
        </authorList>
    </citation>
    <scope>NUCLEOTIDE SEQUENCE [LARGE SCALE GENOMIC DNA]</scope>
    <source>
        <strain evidence="12">DSM 44963</strain>
    </source>
</reference>
<dbReference type="InParanoid" id="D6U5H5"/>
<evidence type="ECO:0000256" key="7">
    <source>
        <dbReference type="SAM" id="Coils"/>
    </source>
</evidence>
<feature type="domain" description="Histidine kinase" evidence="8">
    <location>
        <begin position="462"/>
        <end position="687"/>
    </location>
</feature>
<dbReference type="GO" id="GO:0000155">
    <property type="term" value="F:phosphorelay sensor kinase activity"/>
    <property type="evidence" value="ECO:0007669"/>
    <property type="project" value="InterPro"/>
</dbReference>
<dbReference type="Gene3D" id="2.10.70.100">
    <property type="match status" value="1"/>
</dbReference>
<feature type="domain" description="PAS" evidence="9">
    <location>
        <begin position="318"/>
        <end position="363"/>
    </location>
</feature>
<dbReference type="PROSITE" id="PS50113">
    <property type="entry name" value="PAC"/>
    <property type="match status" value="2"/>
</dbReference>
<evidence type="ECO:0000256" key="3">
    <source>
        <dbReference type="ARBA" id="ARBA00022553"/>
    </source>
</evidence>
<dbReference type="InterPro" id="IPR013656">
    <property type="entry name" value="PAS_4"/>
</dbReference>
<keyword evidence="4" id="KW-0808">Transferase</keyword>
<dbReference type="PANTHER" id="PTHR43304">
    <property type="entry name" value="PHYTOCHROME-LIKE PROTEIN CPH1"/>
    <property type="match status" value="1"/>
</dbReference>
<evidence type="ECO:0000256" key="4">
    <source>
        <dbReference type="ARBA" id="ARBA00022679"/>
    </source>
</evidence>
<dbReference type="SMART" id="SM00091">
    <property type="entry name" value="PAS"/>
    <property type="match status" value="3"/>
</dbReference>
<evidence type="ECO:0000313" key="11">
    <source>
        <dbReference type="EMBL" id="EFH81755.1"/>
    </source>
</evidence>
<dbReference type="InterPro" id="IPR000014">
    <property type="entry name" value="PAS"/>
</dbReference>
<dbReference type="Gene3D" id="3.30.450.20">
    <property type="entry name" value="PAS domain"/>
    <property type="match status" value="3"/>
</dbReference>
<dbReference type="SMART" id="SM00388">
    <property type="entry name" value="HisKA"/>
    <property type="match status" value="1"/>
</dbReference>
<feature type="domain" description="PAC" evidence="10">
    <location>
        <begin position="366"/>
        <end position="419"/>
    </location>
</feature>
<dbReference type="EC" id="2.7.13.3" evidence="2"/>
<dbReference type="Gene3D" id="3.30.565.10">
    <property type="entry name" value="Histidine kinase-like ATPase, C-terminal domain"/>
    <property type="match status" value="1"/>
</dbReference>
<feature type="domain" description="PAS" evidence="9">
    <location>
        <begin position="26"/>
        <end position="96"/>
    </location>
</feature>
<feature type="coiled-coil region" evidence="7">
    <location>
        <begin position="410"/>
        <end position="459"/>
    </location>
</feature>
<comment type="catalytic activity">
    <reaction evidence="1">
        <text>ATP + protein L-histidine = ADP + protein N-phospho-L-histidine.</text>
        <dbReference type="EC" id="2.7.13.3"/>
    </reaction>
</comment>
<dbReference type="SUPFAM" id="SSF47384">
    <property type="entry name" value="Homodimeric domain of signal transducing histidine kinase"/>
    <property type="match status" value="1"/>
</dbReference>
<dbReference type="AlphaFoldDB" id="D6U5H5"/>
<dbReference type="InterPro" id="IPR036890">
    <property type="entry name" value="HATPase_C_sf"/>
</dbReference>
<proteinExistence type="predicted"/>
<dbReference type="CDD" id="cd00130">
    <property type="entry name" value="PAS"/>
    <property type="match status" value="2"/>
</dbReference>
<evidence type="ECO:0000256" key="6">
    <source>
        <dbReference type="ARBA" id="ARBA00023012"/>
    </source>
</evidence>
<dbReference type="Proteomes" id="UP000004508">
    <property type="component" value="Unassembled WGS sequence"/>
</dbReference>
<dbReference type="Pfam" id="PF02518">
    <property type="entry name" value="HATPase_c"/>
    <property type="match status" value="1"/>
</dbReference>
<evidence type="ECO:0000256" key="2">
    <source>
        <dbReference type="ARBA" id="ARBA00012438"/>
    </source>
</evidence>
<dbReference type="SUPFAM" id="SSF55785">
    <property type="entry name" value="PYP-like sensor domain (PAS domain)"/>
    <property type="match status" value="3"/>
</dbReference>
<evidence type="ECO:0000259" key="9">
    <source>
        <dbReference type="PROSITE" id="PS50112"/>
    </source>
</evidence>
<dbReference type="PROSITE" id="PS50109">
    <property type="entry name" value="HIS_KIN"/>
    <property type="match status" value="1"/>
</dbReference>
<dbReference type="Pfam" id="PF08448">
    <property type="entry name" value="PAS_4"/>
    <property type="match status" value="1"/>
</dbReference>
<protein>
    <recommendedName>
        <fullName evidence="2">histidine kinase</fullName>
        <ecNumber evidence="2">2.7.13.3</ecNumber>
    </recommendedName>
</protein>
<dbReference type="InterPro" id="IPR000700">
    <property type="entry name" value="PAS-assoc_C"/>
</dbReference>
<dbReference type="EMBL" id="ADVG01000004">
    <property type="protein sequence ID" value="EFH81755.1"/>
    <property type="molecule type" value="Genomic_DNA"/>
</dbReference>
<sequence length="697" mass="79597">MTQNMHTSSQEDPGSISQLQNNVRQAERRFQGVFDQAAVGMALVSFDGQWLQVNQKLCDTLGYTRLELRSMNFQDITHPDDLDIGRASAQQLVAGEIETYAMDKRYFRKDGSLIWAHLTVSLARDKTKTAQYFISVVEDITERKRLEEALYEQQEATRQMAAKAEAERQRLYELFNQAPAFICLLHGPQHTFEFANEHYRRLVENRDILHKSVREALSDYDPHFFELLDTVYTTGKPYIGKEVLVYNGGQESYFDFVYQPTRDALGKIDGILVHAVDVSEKVHARENIKKSEQRLHLAQRVGRIGTFEWNLLSNRIVWTPELETLYGLPPGGFEGKYENWAQYIHPDDIAAVEENLQQAIASGSPYNIEFRVIWPDGATHWLRGMGEIISYDDQGHPQDMVGINIDITERKETEQQLVRVTQELQDFASMLEDRVDQRTEALNQTNKELQRSNQELQEFAYVASHDLQEPLRKIQSFGNLLEEDHGKELGSGKMYLDRMRQAAARMQVLINDLLTFSRVTTKALPFSTIDLNQIAQEVVDDLEVQIQTTQGTVEIGQLPTIQADPVQMRQMLQNLIGNGLKFHRRDIPPVITVSAELLPATEEEQAENPTPAYCQLTIKDNGIGFDEKYLDRIFIVFQRLHGKGQYEGTGIGLAMVRKIVERHEGTINASSTLGEGSTFVVTLPISHATQQEYTHDE</sequence>
<dbReference type="InterPro" id="IPR036097">
    <property type="entry name" value="HisK_dim/P_sf"/>
</dbReference>
<dbReference type="RefSeq" id="WP_007919311.1">
    <property type="nucleotide sequence ID" value="NZ_ADVG01000004.1"/>
</dbReference>
<keyword evidence="12" id="KW-1185">Reference proteome</keyword>
<dbReference type="InterPro" id="IPR013655">
    <property type="entry name" value="PAS_fold_3"/>
</dbReference>
<name>D6U5H5_KTERA</name>
<keyword evidence="3" id="KW-0597">Phosphoprotein</keyword>
<dbReference type="SMART" id="SM00086">
    <property type="entry name" value="PAC"/>
    <property type="match status" value="3"/>
</dbReference>
<comment type="caution">
    <text evidence="11">The sequence shown here is derived from an EMBL/GenBank/DDBJ whole genome shotgun (WGS) entry which is preliminary data.</text>
</comment>
<keyword evidence="5 11" id="KW-0418">Kinase</keyword>
<dbReference type="PANTHER" id="PTHR43304:SF1">
    <property type="entry name" value="PAC DOMAIN-CONTAINING PROTEIN"/>
    <property type="match status" value="1"/>
</dbReference>
<dbReference type="Gene3D" id="1.10.287.130">
    <property type="match status" value="1"/>
</dbReference>
<dbReference type="Pfam" id="PF08447">
    <property type="entry name" value="PAS_3"/>
    <property type="match status" value="1"/>
</dbReference>
<evidence type="ECO:0000256" key="5">
    <source>
        <dbReference type="ARBA" id="ARBA00022777"/>
    </source>
</evidence>
<dbReference type="InterPro" id="IPR035965">
    <property type="entry name" value="PAS-like_dom_sf"/>
</dbReference>
<dbReference type="OrthoDB" id="9794845at2"/>
<evidence type="ECO:0000259" key="10">
    <source>
        <dbReference type="PROSITE" id="PS50113"/>
    </source>
</evidence>
<accession>D6U5H5</accession>
<dbReference type="InterPro" id="IPR005467">
    <property type="entry name" value="His_kinase_dom"/>
</dbReference>
<dbReference type="InterPro" id="IPR003661">
    <property type="entry name" value="HisK_dim/P_dom"/>
</dbReference>
<dbReference type="NCBIfam" id="TIGR00229">
    <property type="entry name" value="sensory_box"/>
    <property type="match status" value="2"/>
</dbReference>
<dbReference type="Pfam" id="PF00512">
    <property type="entry name" value="HisKA"/>
    <property type="match status" value="1"/>
</dbReference>
<dbReference type="eggNOG" id="COG4251">
    <property type="taxonomic scope" value="Bacteria"/>
</dbReference>
<dbReference type="CDD" id="cd00082">
    <property type="entry name" value="HisKA"/>
    <property type="match status" value="1"/>
</dbReference>
<feature type="domain" description="PAC" evidence="10">
    <location>
        <begin position="100"/>
        <end position="152"/>
    </location>
</feature>
<gene>
    <name evidence="11" type="ORF">Krac_2502</name>
</gene>
<dbReference type="InterPro" id="IPR004358">
    <property type="entry name" value="Sig_transdc_His_kin-like_C"/>
</dbReference>
<dbReference type="InterPro" id="IPR052162">
    <property type="entry name" value="Sensor_kinase/Photoreceptor"/>
</dbReference>
<dbReference type="InterPro" id="IPR003594">
    <property type="entry name" value="HATPase_dom"/>
</dbReference>
<evidence type="ECO:0000256" key="1">
    <source>
        <dbReference type="ARBA" id="ARBA00000085"/>
    </source>
</evidence>
<dbReference type="InterPro" id="IPR001610">
    <property type="entry name" value="PAC"/>
</dbReference>
<organism evidence="11 12">
    <name type="scientific">Ktedonobacter racemifer DSM 44963</name>
    <dbReference type="NCBI Taxonomy" id="485913"/>
    <lineage>
        <taxon>Bacteria</taxon>
        <taxon>Bacillati</taxon>
        <taxon>Chloroflexota</taxon>
        <taxon>Ktedonobacteria</taxon>
        <taxon>Ktedonobacterales</taxon>
        <taxon>Ktedonobacteraceae</taxon>
        <taxon>Ktedonobacter</taxon>
    </lineage>
</organism>
<evidence type="ECO:0000259" key="8">
    <source>
        <dbReference type="PROSITE" id="PS50109"/>
    </source>
</evidence>
<dbReference type="STRING" id="485913.Krac_2502"/>
<keyword evidence="6" id="KW-0902">Two-component regulatory system</keyword>
<evidence type="ECO:0000313" key="12">
    <source>
        <dbReference type="Proteomes" id="UP000004508"/>
    </source>
</evidence>
<dbReference type="Pfam" id="PF13426">
    <property type="entry name" value="PAS_9"/>
    <property type="match status" value="1"/>
</dbReference>
<dbReference type="FunFam" id="3.30.565.10:FF:000006">
    <property type="entry name" value="Sensor histidine kinase WalK"/>
    <property type="match status" value="1"/>
</dbReference>
<dbReference type="SMART" id="SM00387">
    <property type="entry name" value="HATPase_c"/>
    <property type="match status" value="1"/>
</dbReference>
<dbReference type="PRINTS" id="PR00344">
    <property type="entry name" value="BCTRLSENSOR"/>
</dbReference>
<dbReference type="PROSITE" id="PS50112">
    <property type="entry name" value="PAS"/>
    <property type="match status" value="2"/>
</dbReference>